<organism evidence="2">
    <name type="scientific">hydrothermal vent metagenome</name>
    <dbReference type="NCBI Taxonomy" id="652676"/>
    <lineage>
        <taxon>unclassified sequences</taxon>
        <taxon>metagenomes</taxon>
        <taxon>ecological metagenomes</taxon>
    </lineage>
</organism>
<dbReference type="PANTHER" id="PTHR34700">
    <property type="entry name" value="POTASSIUM BINDING PROTEIN KBP"/>
    <property type="match status" value="1"/>
</dbReference>
<protein>
    <submittedName>
        <fullName evidence="2">Uncharacterized protein with LysM domain, COG1652</fullName>
    </submittedName>
</protein>
<sequence length="351" mass="39529">MFKGYILPSLLALALLMPSSATVADSLNLREGHPDRHIVVKGDTLWDISAKFLQDPWLWPEIWDVNPELGNPHLIYPGDVIFLSYVDGKPVLKVNRNEIRTTGDSDTVILSPFPRISKLDHAIPMIPYDAIRQFLDHPFIMTPEEVEHAAYIAASEEGRLISGNDHKIYVRGLPNTYSEFDIIRPGRPYYNDPKRKKEILGYEAIKLATARVEAFGDPATLRIKHSAKEVLVGDRLVPSRQQTISQNFNPKAPNQQVSGQIISVPAGITRVSQFQIAVVNIGTVDGLKTGNILAVFQQGQRVRDPVTRKMVQLPDERAGIMMIVRTLNRFSYALIMEASRDIRLYDMVRNP</sequence>
<dbReference type="SMART" id="SM00257">
    <property type="entry name" value="LysM"/>
    <property type="match status" value="1"/>
</dbReference>
<feature type="domain" description="LysM" evidence="1">
    <location>
        <begin position="35"/>
        <end position="83"/>
    </location>
</feature>
<dbReference type="CDD" id="cd00118">
    <property type="entry name" value="LysM"/>
    <property type="match status" value="1"/>
</dbReference>
<dbReference type="Pfam" id="PF01476">
    <property type="entry name" value="LysM"/>
    <property type="match status" value="1"/>
</dbReference>
<proteinExistence type="predicted"/>
<reference evidence="2" key="1">
    <citation type="submission" date="2018-06" db="EMBL/GenBank/DDBJ databases">
        <authorList>
            <person name="Zhirakovskaya E."/>
        </authorList>
    </citation>
    <scope>NUCLEOTIDE SEQUENCE</scope>
</reference>
<accession>A0A3B0ZN25</accession>
<dbReference type="AlphaFoldDB" id="A0A3B0ZN25"/>
<evidence type="ECO:0000259" key="1">
    <source>
        <dbReference type="PROSITE" id="PS51782"/>
    </source>
</evidence>
<dbReference type="InterPro" id="IPR052196">
    <property type="entry name" value="Bact_Kbp"/>
</dbReference>
<dbReference type="PANTHER" id="PTHR34700:SF4">
    <property type="entry name" value="PHAGE-LIKE ELEMENT PBSX PROTEIN XKDP"/>
    <property type="match status" value="1"/>
</dbReference>
<gene>
    <name evidence="2" type="ORF">MNBD_GAMMA17-1335</name>
</gene>
<dbReference type="InterPro" id="IPR036779">
    <property type="entry name" value="LysM_dom_sf"/>
</dbReference>
<dbReference type="PROSITE" id="PS51782">
    <property type="entry name" value="LYSM"/>
    <property type="match status" value="1"/>
</dbReference>
<dbReference type="Gene3D" id="3.10.350.10">
    <property type="entry name" value="LysM domain"/>
    <property type="match status" value="1"/>
</dbReference>
<dbReference type="SUPFAM" id="SSF54106">
    <property type="entry name" value="LysM domain"/>
    <property type="match status" value="1"/>
</dbReference>
<name>A0A3B0ZN25_9ZZZZ</name>
<evidence type="ECO:0000313" key="2">
    <source>
        <dbReference type="EMBL" id="VAW88737.1"/>
    </source>
</evidence>
<dbReference type="EMBL" id="UOFQ01000107">
    <property type="protein sequence ID" value="VAW88737.1"/>
    <property type="molecule type" value="Genomic_DNA"/>
</dbReference>
<dbReference type="InterPro" id="IPR018392">
    <property type="entry name" value="LysM"/>
</dbReference>